<dbReference type="AlphaFoldDB" id="A0A2R5EW14"/>
<evidence type="ECO:0000313" key="2">
    <source>
        <dbReference type="EMBL" id="GBG10747.1"/>
    </source>
</evidence>
<keyword evidence="3" id="KW-1185">Reference proteome</keyword>
<protein>
    <submittedName>
        <fullName evidence="2">Uncharacterized protein</fullName>
    </submittedName>
</protein>
<gene>
    <name evidence="2" type="ORF">PAT3040_05509</name>
</gene>
<evidence type="ECO:0000313" key="3">
    <source>
        <dbReference type="Proteomes" id="UP000245202"/>
    </source>
</evidence>
<sequence length="86" mass="9269">MDRYSVRHGGDDSGYSNRSHSIFGAQGEQHGAGLTEDLIISGWIRVLELADLIISGRVEVSGLADDLILLGLDQVSELTNDLIIFG</sequence>
<dbReference type="EMBL" id="BDQX01000356">
    <property type="protein sequence ID" value="GBG10747.1"/>
    <property type="molecule type" value="Genomic_DNA"/>
</dbReference>
<name>A0A2R5EW14_9BACL</name>
<dbReference type="Proteomes" id="UP000245202">
    <property type="component" value="Unassembled WGS sequence"/>
</dbReference>
<comment type="caution">
    <text evidence="2">The sequence shown here is derived from an EMBL/GenBank/DDBJ whole genome shotgun (WGS) entry which is preliminary data.</text>
</comment>
<evidence type="ECO:0000256" key="1">
    <source>
        <dbReference type="SAM" id="MobiDB-lite"/>
    </source>
</evidence>
<proteinExistence type="predicted"/>
<reference evidence="2 3" key="1">
    <citation type="submission" date="2017-08" db="EMBL/GenBank/DDBJ databases">
        <title>Substantial Increase in Enzyme Production by Combined Drug-Resistance Mutations in Paenibacillus agaridevorans.</title>
        <authorList>
            <person name="Tanaka Y."/>
            <person name="Funane K."/>
            <person name="Hosaka T."/>
            <person name="Shiwa Y."/>
            <person name="Fujita N."/>
            <person name="Miyazaki T."/>
            <person name="Yoshikawa H."/>
            <person name="Murakami K."/>
            <person name="Kasahara K."/>
            <person name="Inaoka T."/>
            <person name="Hiraga Y."/>
            <person name="Ochi K."/>
        </authorList>
    </citation>
    <scope>NUCLEOTIDE SEQUENCE [LARGE SCALE GENOMIC DNA]</scope>
    <source>
        <strain evidence="2 3">T-3040</strain>
    </source>
</reference>
<organism evidence="2 3">
    <name type="scientific">Paenibacillus agaridevorans</name>
    <dbReference type="NCBI Taxonomy" id="171404"/>
    <lineage>
        <taxon>Bacteria</taxon>
        <taxon>Bacillati</taxon>
        <taxon>Bacillota</taxon>
        <taxon>Bacilli</taxon>
        <taxon>Bacillales</taxon>
        <taxon>Paenibacillaceae</taxon>
        <taxon>Paenibacillus</taxon>
    </lineage>
</organism>
<feature type="region of interest" description="Disordered" evidence="1">
    <location>
        <begin position="1"/>
        <end position="22"/>
    </location>
</feature>
<accession>A0A2R5EW14</accession>
<feature type="compositionally biased region" description="Basic and acidic residues" evidence="1">
    <location>
        <begin position="1"/>
        <end position="11"/>
    </location>
</feature>